<evidence type="ECO:0000259" key="2">
    <source>
        <dbReference type="Pfam" id="PF25583"/>
    </source>
</evidence>
<evidence type="ECO:0000259" key="1">
    <source>
        <dbReference type="Pfam" id="PF13280"/>
    </source>
</evidence>
<dbReference type="PANTHER" id="PTHR34580:SF3">
    <property type="entry name" value="PROTEIN PAFB"/>
    <property type="match status" value="1"/>
</dbReference>
<dbReference type="RefSeq" id="WP_143912250.1">
    <property type="nucleotide sequence ID" value="NZ_VLNT01000003.1"/>
</dbReference>
<dbReference type="Pfam" id="PF13280">
    <property type="entry name" value="WYL"/>
    <property type="match status" value="1"/>
</dbReference>
<proteinExistence type="predicted"/>
<protein>
    <submittedName>
        <fullName evidence="3">WYL domain-containing protein</fullName>
    </submittedName>
</protein>
<evidence type="ECO:0000313" key="3">
    <source>
        <dbReference type="EMBL" id="TSD65166.1"/>
    </source>
</evidence>
<dbReference type="AlphaFoldDB" id="A0A554SFR3"/>
<keyword evidence="4" id="KW-1185">Reference proteome</keyword>
<dbReference type="InterPro" id="IPR026881">
    <property type="entry name" value="WYL_dom"/>
</dbReference>
<reference evidence="3 4" key="1">
    <citation type="submission" date="2019-07" db="EMBL/GenBank/DDBJ databases">
        <authorList>
            <person name="Zhao L.H."/>
        </authorList>
    </citation>
    <scope>NUCLEOTIDE SEQUENCE [LARGE SCALE GENOMIC DNA]</scope>
    <source>
        <strain evidence="3 4">Co35</strain>
    </source>
</reference>
<dbReference type="Proteomes" id="UP000316988">
    <property type="component" value="Unassembled WGS sequence"/>
</dbReference>
<dbReference type="InterPro" id="IPR051534">
    <property type="entry name" value="CBASS_pafABC_assoc_protein"/>
</dbReference>
<dbReference type="Pfam" id="PF25583">
    <property type="entry name" value="WCX"/>
    <property type="match status" value="1"/>
</dbReference>
<gene>
    <name evidence="3" type="ORF">FNM00_05520</name>
</gene>
<feature type="domain" description="WYL" evidence="1">
    <location>
        <begin position="146"/>
        <end position="209"/>
    </location>
</feature>
<sequence length="318" mass="35806">MAQRKTERLMNLFFLLLASNQYLTKDQIRGAISEYREASPSAFERKFERDKEELRELGIVIETGNRDAYFDDEPGYRIRRDDAELPDISFTREEAAVVGLAAQVWDRASLASESATAITKLRSIGVDVATDQLRMVEPRLSTHEPAFDAVLEAATRRQPIAFEYRKPDGQQARREVEPWGMISVRDRWYVLGFDRDRDAPRVFRLSRIHGEVETLEEPGAVEVPAGIDLRELAGALLPPEPTEAAVLRIRRGRANSLRREAREITGVDDEWDVLRVPYASTRVLASEVASFGPDVVVLEPAELRDAVIGLFRAAVSGA</sequence>
<accession>A0A554SFR3</accession>
<dbReference type="OrthoDB" id="3268930at2"/>
<dbReference type="PANTHER" id="PTHR34580">
    <property type="match status" value="1"/>
</dbReference>
<comment type="caution">
    <text evidence="3">The sequence shown here is derived from an EMBL/GenBank/DDBJ whole genome shotgun (WGS) entry which is preliminary data.</text>
</comment>
<dbReference type="PROSITE" id="PS52050">
    <property type="entry name" value="WYL"/>
    <property type="match status" value="1"/>
</dbReference>
<evidence type="ECO:0000313" key="4">
    <source>
        <dbReference type="Proteomes" id="UP000316988"/>
    </source>
</evidence>
<dbReference type="EMBL" id="VLNT01000003">
    <property type="protein sequence ID" value="TSD65166.1"/>
    <property type="molecule type" value="Genomic_DNA"/>
</dbReference>
<organism evidence="3 4">
    <name type="scientific">Aeromicrobium piscarium</name>
    <dbReference type="NCBI Taxonomy" id="2590901"/>
    <lineage>
        <taxon>Bacteria</taxon>
        <taxon>Bacillati</taxon>
        <taxon>Actinomycetota</taxon>
        <taxon>Actinomycetes</taxon>
        <taxon>Propionibacteriales</taxon>
        <taxon>Nocardioidaceae</taxon>
        <taxon>Aeromicrobium</taxon>
    </lineage>
</organism>
<feature type="domain" description="WCX" evidence="2">
    <location>
        <begin position="242"/>
        <end position="314"/>
    </location>
</feature>
<name>A0A554SFR3_9ACTN</name>
<dbReference type="InterPro" id="IPR057727">
    <property type="entry name" value="WCX_dom"/>
</dbReference>